<dbReference type="KEGG" id="mmb:Mmol_0737"/>
<dbReference type="SUPFAM" id="SSF51261">
    <property type="entry name" value="Duplicated hybrid motif"/>
    <property type="match status" value="1"/>
</dbReference>
<feature type="signal peptide" evidence="3">
    <location>
        <begin position="1"/>
        <end position="18"/>
    </location>
</feature>
<dbReference type="eggNOG" id="COG4942">
    <property type="taxonomic scope" value="Bacteria"/>
</dbReference>
<feature type="compositionally biased region" description="Low complexity" evidence="2">
    <location>
        <begin position="107"/>
        <end position="118"/>
    </location>
</feature>
<dbReference type="Pfam" id="PF01551">
    <property type="entry name" value="Peptidase_M23"/>
    <property type="match status" value="1"/>
</dbReference>
<feature type="chain" id="PRO_5002971939" evidence="3">
    <location>
        <begin position="19"/>
        <end position="352"/>
    </location>
</feature>
<dbReference type="Pfam" id="PF01476">
    <property type="entry name" value="LysM"/>
    <property type="match status" value="1"/>
</dbReference>
<evidence type="ECO:0000313" key="5">
    <source>
        <dbReference type="EMBL" id="ACT47647.1"/>
    </source>
</evidence>
<dbReference type="OrthoDB" id="9795421at2"/>
<gene>
    <name evidence="5" type="ordered locus">Mmol_0737</name>
</gene>
<dbReference type="PANTHER" id="PTHR21666">
    <property type="entry name" value="PEPTIDASE-RELATED"/>
    <property type="match status" value="1"/>
</dbReference>
<reference evidence="5 6" key="2">
    <citation type="journal article" date="2011" name="J. Bacteriol.">
        <title>Genomes of three methylotrophs from a single niche uncover genetic and metabolic divergence of Methylophilaceae.</title>
        <authorList>
            <person name="Lapidus A."/>
            <person name="Clum A."/>
            <person name="Labutti K."/>
            <person name="Kaluzhnaya M.G."/>
            <person name="Lim S."/>
            <person name="Beck D.A."/>
            <person name="Glavina Del Rio T."/>
            <person name="Nolan M."/>
            <person name="Mavromatis K."/>
            <person name="Huntemann M."/>
            <person name="Lucas S."/>
            <person name="Lidstrom M.E."/>
            <person name="Ivanova N."/>
            <person name="Chistoserdova L."/>
        </authorList>
    </citation>
    <scope>NUCLEOTIDE SEQUENCE [LARGE SCALE GENOMIC DNA]</scope>
    <source>
        <strain evidence="6">JLW8 / ATCC BAA-1282 / DSM 17540</strain>
    </source>
</reference>
<dbReference type="InterPro" id="IPR050570">
    <property type="entry name" value="Cell_wall_metabolism_enzyme"/>
</dbReference>
<dbReference type="EMBL" id="CP001672">
    <property type="protein sequence ID" value="ACT47647.1"/>
    <property type="molecule type" value="Genomic_DNA"/>
</dbReference>
<feature type="region of interest" description="Disordered" evidence="2">
    <location>
        <begin position="175"/>
        <end position="232"/>
    </location>
</feature>
<dbReference type="PANTHER" id="PTHR21666:SF263">
    <property type="entry name" value="MUREIN HYDROLASE ACTIVATOR NLPD"/>
    <property type="match status" value="1"/>
</dbReference>
<dbReference type="AlphaFoldDB" id="C6WUP8"/>
<accession>C6WUP8</accession>
<dbReference type="GO" id="GO:0009279">
    <property type="term" value="C:cell outer membrane"/>
    <property type="evidence" value="ECO:0007669"/>
    <property type="project" value="TreeGrafter"/>
</dbReference>
<name>C6WUP8_METML</name>
<reference evidence="6" key="1">
    <citation type="submission" date="2009-07" db="EMBL/GenBank/DDBJ databases">
        <title>Complete sequence of Methylotenera mobilis JLW8.</title>
        <authorList>
            <consortium name="US DOE Joint Genome Institute"/>
            <person name="Lucas S."/>
            <person name="Copeland A."/>
            <person name="Lapidus A."/>
            <person name="Glavina del Rio T."/>
            <person name="Tice H."/>
            <person name="Bruce D."/>
            <person name="Goodwin L."/>
            <person name="Pitluck S."/>
            <person name="LaButti K.M."/>
            <person name="Clum A."/>
            <person name="Larimer F."/>
            <person name="Land M."/>
            <person name="Hauser L."/>
            <person name="Kyrpides N."/>
            <person name="Mikhailova N."/>
            <person name="Kayluzhnaya M."/>
            <person name="Chistoserdova L."/>
        </authorList>
    </citation>
    <scope>NUCLEOTIDE SEQUENCE [LARGE SCALE GENOMIC DNA]</scope>
    <source>
        <strain evidence="6">JLW8 / ATCC BAA-1282 / DSM 17540</strain>
    </source>
</reference>
<dbReference type="SMART" id="SM00257">
    <property type="entry name" value="LysM"/>
    <property type="match status" value="1"/>
</dbReference>
<dbReference type="Proteomes" id="UP000002742">
    <property type="component" value="Chromosome"/>
</dbReference>
<dbReference type="GO" id="GO:0004222">
    <property type="term" value="F:metalloendopeptidase activity"/>
    <property type="evidence" value="ECO:0007669"/>
    <property type="project" value="TreeGrafter"/>
</dbReference>
<protein>
    <submittedName>
        <fullName evidence="5">Peptidase M23</fullName>
    </submittedName>
</protein>
<dbReference type="InterPro" id="IPR011055">
    <property type="entry name" value="Dup_hybrid_motif"/>
</dbReference>
<organism evidence="5 6">
    <name type="scientific">Methylotenera mobilis (strain JLW8 / ATCC BAA-1282 / DSM 17540)</name>
    <dbReference type="NCBI Taxonomy" id="583345"/>
    <lineage>
        <taxon>Bacteria</taxon>
        <taxon>Pseudomonadati</taxon>
        <taxon>Pseudomonadota</taxon>
        <taxon>Betaproteobacteria</taxon>
        <taxon>Nitrosomonadales</taxon>
        <taxon>Methylophilaceae</taxon>
        <taxon>Methylotenera</taxon>
    </lineage>
</organism>
<dbReference type="CDD" id="cd00118">
    <property type="entry name" value="LysM"/>
    <property type="match status" value="1"/>
</dbReference>
<feature type="region of interest" description="Disordered" evidence="2">
    <location>
        <begin position="107"/>
        <end position="150"/>
    </location>
</feature>
<evidence type="ECO:0000256" key="1">
    <source>
        <dbReference type="ARBA" id="ARBA00038420"/>
    </source>
</evidence>
<evidence type="ECO:0000256" key="2">
    <source>
        <dbReference type="SAM" id="MobiDB-lite"/>
    </source>
</evidence>
<evidence type="ECO:0000256" key="3">
    <source>
        <dbReference type="SAM" id="SignalP"/>
    </source>
</evidence>
<comment type="similarity">
    <text evidence="1">Belongs to the E.coli NlpD/Haemophilus LppB family.</text>
</comment>
<dbReference type="Gene3D" id="2.70.70.10">
    <property type="entry name" value="Glucose Permease (Domain IIA)"/>
    <property type="match status" value="1"/>
</dbReference>
<dbReference type="CDD" id="cd12797">
    <property type="entry name" value="M23_peptidase"/>
    <property type="match status" value="1"/>
</dbReference>
<dbReference type="InterPro" id="IPR036779">
    <property type="entry name" value="LysM_dom_sf"/>
</dbReference>
<dbReference type="HOGENOM" id="CLU_029425_0_2_4"/>
<feature type="compositionally biased region" description="Low complexity" evidence="2">
    <location>
        <begin position="175"/>
        <end position="192"/>
    </location>
</feature>
<feature type="domain" description="LysM" evidence="4">
    <location>
        <begin position="54"/>
        <end position="98"/>
    </location>
</feature>
<proteinExistence type="inferred from homology"/>
<dbReference type="InterPro" id="IPR018392">
    <property type="entry name" value="LysM"/>
</dbReference>
<evidence type="ECO:0000313" key="6">
    <source>
        <dbReference type="Proteomes" id="UP000002742"/>
    </source>
</evidence>
<dbReference type="GO" id="GO:0032153">
    <property type="term" value="C:cell division site"/>
    <property type="evidence" value="ECO:0007669"/>
    <property type="project" value="TreeGrafter"/>
</dbReference>
<sequence length="352" mass="37202">MNASRCLIILLISLLNFACSTTQAPVIDRVPHAKSNKPQTKITTHKAGTDWRPASYVVKKGDTLYSIGLEYGYDYKEIAQANNISAPYLIKIGQTLKFASLNEAPAAAEPRTPASPAPDNGQDSNNGVTTFALGNDGAPEASTSTQAPPVAVAINEPKALREPYSDAAYKQPLPTAKTITSTPAATASAAKKPTAEKAPEKTPEKPATETKPEVKPTEPATEAKPKAEPSGTLAWAWPAKGKVIANFNDAGNKGIDIAGKMGQPIQAAAAGKVIYSGSDLRGYGKLVIVKHSATYLSVYANNSLILVKEGQQVTSGQKIAEMGDTDSNTVKLHFEIRQQGKSVDPMKFLSAD</sequence>
<dbReference type="PROSITE" id="PS51782">
    <property type="entry name" value="LYSM"/>
    <property type="match status" value="1"/>
</dbReference>
<keyword evidence="6" id="KW-1185">Reference proteome</keyword>
<dbReference type="Gene3D" id="3.10.350.10">
    <property type="entry name" value="LysM domain"/>
    <property type="match status" value="1"/>
</dbReference>
<dbReference type="eggNOG" id="COG1388">
    <property type="taxonomic scope" value="Bacteria"/>
</dbReference>
<dbReference type="SUPFAM" id="SSF54106">
    <property type="entry name" value="LysM domain"/>
    <property type="match status" value="1"/>
</dbReference>
<dbReference type="STRING" id="583345.Mmol_0737"/>
<keyword evidence="3" id="KW-0732">Signal</keyword>
<evidence type="ECO:0000259" key="4">
    <source>
        <dbReference type="PROSITE" id="PS51782"/>
    </source>
</evidence>
<dbReference type="InterPro" id="IPR016047">
    <property type="entry name" value="M23ase_b-sheet_dom"/>
</dbReference>
<feature type="compositionally biased region" description="Basic and acidic residues" evidence="2">
    <location>
        <begin position="193"/>
        <end position="227"/>
    </location>
</feature>